<dbReference type="EMBL" id="MN739540">
    <property type="protein sequence ID" value="QHT11974.1"/>
    <property type="molecule type" value="Genomic_DNA"/>
</dbReference>
<accession>A0A6C0D769</accession>
<sequence length="185" mass="20656">MSYMFNNMGRIGFDYTDNTQKNMYNTRMANYTLSNFFNDAVSDSHVKFATMQPSVTFNGVNGGSGVGGGVVDYESLLQLNVEQERPLDKVQLMQRPFATVPYLGRGPGNPDLESQLQQGEIVNHQKSVSTIMEQSFMEYAMYPTDAMMTERVSNPSYTVEEAALNGWVRGGANTRAMAYGYDSKK</sequence>
<organism evidence="1">
    <name type="scientific">viral metagenome</name>
    <dbReference type="NCBI Taxonomy" id="1070528"/>
    <lineage>
        <taxon>unclassified sequences</taxon>
        <taxon>metagenomes</taxon>
        <taxon>organismal metagenomes</taxon>
    </lineage>
</organism>
<dbReference type="AlphaFoldDB" id="A0A6C0D769"/>
<evidence type="ECO:0000313" key="1">
    <source>
        <dbReference type="EMBL" id="QHT11974.1"/>
    </source>
</evidence>
<reference evidence="1" key="1">
    <citation type="journal article" date="2020" name="Nature">
        <title>Giant virus diversity and host interactions through global metagenomics.</title>
        <authorList>
            <person name="Schulz F."/>
            <person name="Roux S."/>
            <person name="Paez-Espino D."/>
            <person name="Jungbluth S."/>
            <person name="Walsh D.A."/>
            <person name="Denef V.J."/>
            <person name="McMahon K.D."/>
            <person name="Konstantinidis K.T."/>
            <person name="Eloe-Fadrosh E.A."/>
            <person name="Kyrpides N.C."/>
            <person name="Woyke T."/>
        </authorList>
    </citation>
    <scope>NUCLEOTIDE SEQUENCE</scope>
    <source>
        <strain evidence="1">GVMAG-M-3300023174-124</strain>
    </source>
</reference>
<proteinExistence type="predicted"/>
<name>A0A6C0D769_9ZZZZ</name>
<protein>
    <submittedName>
        <fullName evidence="1">Uncharacterized protein</fullName>
    </submittedName>
</protein>